<sequence>MLSGPARPSYAKRNAAYGIMTSRVRLLFPVCIGVIILITLVCTQTIAAQGNETYPAAAQQETTESEKNQHVLRLVLILLPVMFVLWFILCFILAYIYVCVCPNYFTK</sequence>
<keyword evidence="3" id="KW-1185">Reference proteome</keyword>
<evidence type="ECO:0000313" key="3">
    <source>
        <dbReference type="Proteomes" id="UP000419144"/>
    </source>
</evidence>
<comment type="caution">
    <text evidence="2">The sequence shown here is derived from an EMBL/GenBank/DDBJ whole genome shotgun (WGS) entry which is preliminary data.</text>
</comment>
<organism evidence="2 3">
    <name type="scientific">Leishmania tarentolae</name>
    <name type="common">Sauroleishmania tarentolae</name>
    <dbReference type="NCBI Taxonomy" id="5689"/>
    <lineage>
        <taxon>Eukaryota</taxon>
        <taxon>Discoba</taxon>
        <taxon>Euglenozoa</taxon>
        <taxon>Kinetoplastea</taxon>
        <taxon>Metakinetoplastina</taxon>
        <taxon>Trypanosomatida</taxon>
        <taxon>Trypanosomatidae</taxon>
        <taxon>Leishmaniinae</taxon>
        <taxon>Leishmania</taxon>
        <taxon>lizard Leishmania</taxon>
    </lineage>
</organism>
<keyword evidence="1" id="KW-0812">Transmembrane</keyword>
<dbReference type="EMBL" id="BLBS01000024">
    <property type="protein sequence ID" value="GET88029.1"/>
    <property type="molecule type" value="Genomic_DNA"/>
</dbReference>
<dbReference type="VEuPathDB" id="TriTrypDB:LtaPh_1912800"/>
<proteinExistence type="predicted"/>
<reference evidence="2" key="1">
    <citation type="submission" date="2019-11" db="EMBL/GenBank/DDBJ databases">
        <title>Leishmania tarentolae CDS.</title>
        <authorList>
            <person name="Goto Y."/>
            <person name="Yamagishi J."/>
        </authorList>
    </citation>
    <scope>NUCLEOTIDE SEQUENCE [LARGE SCALE GENOMIC DNA]</scope>
    <source>
        <strain evidence="2">Parrot Tar II</strain>
    </source>
</reference>
<evidence type="ECO:0000256" key="1">
    <source>
        <dbReference type="SAM" id="Phobius"/>
    </source>
</evidence>
<accession>A0A640KKR8</accession>
<feature type="transmembrane region" description="Helical" evidence="1">
    <location>
        <begin position="26"/>
        <end position="47"/>
    </location>
</feature>
<dbReference type="AlphaFoldDB" id="A0A640KKR8"/>
<feature type="transmembrane region" description="Helical" evidence="1">
    <location>
        <begin position="74"/>
        <end position="98"/>
    </location>
</feature>
<dbReference type="Proteomes" id="UP000419144">
    <property type="component" value="Unassembled WGS sequence"/>
</dbReference>
<dbReference type="OrthoDB" id="265921at2759"/>
<protein>
    <submittedName>
        <fullName evidence="2">Uncharacterized protein</fullName>
    </submittedName>
</protein>
<gene>
    <name evidence="2" type="ORF">LtaPh_1912800</name>
</gene>
<keyword evidence="1" id="KW-1133">Transmembrane helix</keyword>
<keyword evidence="1" id="KW-0472">Membrane</keyword>
<evidence type="ECO:0000313" key="2">
    <source>
        <dbReference type="EMBL" id="GET88029.1"/>
    </source>
</evidence>
<name>A0A640KKR8_LEITA</name>